<proteinExistence type="predicted"/>
<protein>
    <submittedName>
        <fullName evidence="1">Uncharacterized protein</fullName>
    </submittedName>
</protein>
<evidence type="ECO:0000313" key="2">
    <source>
        <dbReference type="Proteomes" id="UP000245908"/>
    </source>
</evidence>
<comment type="caution">
    <text evidence="1">The sequence shown here is derived from an EMBL/GenBank/DDBJ whole genome shotgun (WGS) entry which is preliminary data.</text>
</comment>
<name>A0A2T9WPF2_NANST</name>
<accession>A0A2T9WPF2</accession>
<dbReference type="EMBL" id="QEFH01000044">
    <property type="protein sequence ID" value="PVU69706.1"/>
    <property type="molecule type" value="Genomic_DNA"/>
</dbReference>
<dbReference type="Proteomes" id="UP000245908">
    <property type="component" value="Unassembled WGS sequence"/>
</dbReference>
<sequence>MIKYYIMKYCEEFLSRITWSRYPEVYEDLDIEKMRRIICENIDHLIRLKGEKAVEEIINNDVVTIYFRRLFLVKEILDIPKEFLTYIYLIREKFGKKILKRLIRILRKFEDLYQINTMSIIETIGKNIENLDKERIKVLLETLAYLIKEKYKLRIVMHTALSESLNLIVDKDIDIKTAKDFIIKVIGGFRGNPYHIRKLKDKIPKEKFVKLLNIFSSNGLYYKVQNEEDLILILNQVVRNPSIIDLMDNINFEKIKA</sequence>
<reference evidence="1 2" key="1">
    <citation type="journal article" date="2015" name="Appl. Environ. Microbiol.">
        <title>Nanoarchaeota, Their Sulfolobales Host, and Nanoarchaeota Virus Distribution across Yellowstone National Park Hot Springs.</title>
        <authorList>
            <person name="Munson-McGee J.H."/>
            <person name="Field E.K."/>
            <person name="Bateson M."/>
            <person name="Rooney C."/>
            <person name="Stepanauskas R."/>
            <person name="Young M.J."/>
        </authorList>
    </citation>
    <scope>NUCLEOTIDE SEQUENCE [LARGE SCALE GENOMIC DNA]</scope>
    <source>
        <strain evidence="1">SCGC AB-777_O03</strain>
    </source>
</reference>
<organism evidence="1 2">
    <name type="scientific">Nanobsidianus stetteri</name>
    <dbReference type="NCBI Taxonomy" id="1294122"/>
    <lineage>
        <taxon>Archaea</taxon>
        <taxon>Nanobdellota</taxon>
        <taxon>Candidatus Nanoarchaeia</taxon>
        <taxon>Nanoarchaeales</taxon>
        <taxon>Nanopusillaceae</taxon>
        <taxon>Candidatus Nanobsidianus</taxon>
    </lineage>
</organism>
<dbReference type="AlphaFoldDB" id="A0A2T9WPF2"/>
<feature type="non-terminal residue" evidence="1">
    <location>
        <position position="257"/>
    </location>
</feature>
<gene>
    <name evidence="1" type="ORF">DDW05_03325</name>
</gene>
<evidence type="ECO:0000313" key="1">
    <source>
        <dbReference type="EMBL" id="PVU69706.1"/>
    </source>
</evidence>